<dbReference type="EMBL" id="CP025198">
    <property type="protein sequence ID" value="AXE38086.1"/>
    <property type="molecule type" value="Genomic_DNA"/>
</dbReference>
<comment type="cofactor">
    <cofactor evidence="1">
        <name>Mg(2+)</name>
        <dbReference type="ChEBI" id="CHEBI:18420"/>
    </cofactor>
</comment>
<reference evidence="7 8" key="1">
    <citation type="submission" date="2017-12" db="EMBL/GenBank/DDBJ databases">
        <title>The whole genome sequence of the Acidipropionibacterium virtanenii sp. nov. type strain JS278.</title>
        <authorList>
            <person name="Laine P."/>
            <person name="Deptula P."/>
            <person name="Varmanen P."/>
            <person name="Auvinen P."/>
        </authorList>
    </citation>
    <scope>NUCLEOTIDE SEQUENCE [LARGE SCALE GENOMIC DNA]</scope>
    <source>
        <strain evidence="7 8">JS278</strain>
    </source>
</reference>
<dbReference type="GO" id="GO:0008299">
    <property type="term" value="P:isoprenoid biosynthetic process"/>
    <property type="evidence" value="ECO:0007669"/>
    <property type="project" value="InterPro"/>
</dbReference>
<comment type="similarity">
    <text evidence="2 6">Belongs to the FPP/GGPP synthase family.</text>
</comment>
<evidence type="ECO:0000313" key="8">
    <source>
        <dbReference type="Proteomes" id="UP000251995"/>
    </source>
</evidence>
<dbReference type="AlphaFoldDB" id="A0A344US38"/>
<evidence type="ECO:0000256" key="3">
    <source>
        <dbReference type="ARBA" id="ARBA00022679"/>
    </source>
</evidence>
<dbReference type="SFLD" id="SFLDG01017">
    <property type="entry name" value="Polyprenyl_Transferase_Like"/>
    <property type="match status" value="1"/>
</dbReference>
<dbReference type="OrthoDB" id="4497239at2"/>
<dbReference type="InterPro" id="IPR008949">
    <property type="entry name" value="Isoprenoid_synthase_dom_sf"/>
</dbReference>
<dbReference type="RefSeq" id="WP_114044156.1">
    <property type="nucleotide sequence ID" value="NZ_CP025198.1"/>
</dbReference>
<dbReference type="SFLD" id="SFLDS00005">
    <property type="entry name" value="Isoprenoid_Synthase_Type_I"/>
    <property type="match status" value="1"/>
</dbReference>
<evidence type="ECO:0000256" key="2">
    <source>
        <dbReference type="ARBA" id="ARBA00006706"/>
    </source>
</evidence>
<proteinExistence type="inferred from homology"/>
<evidence type="ECO:0000256" key="6">
    <source>
        <dbReference type="RuleBase" id="RU004466"/>
    </source>
</evidence>
<dbReference type="PROSITE" id="PS00444">
    <property type="entry name" value="POLYPRENYL_SYNTHASE_2"/>
    <property type="match status" value="1"/>
</dbReference>
<dbReference type="PANTHER" id="PTHR12001">
    <property type="entry name" value="GERANYLGERANYL PYROPHOSPHATE SYNTHASE"/>
    <property type="match status" value="1"/>
</dbReference>
<keyword evidence="8" id="KW-1185">Reference proteome</keyword>
<dbReference type="EC" id="2.5.1.90" evidence="7"/>
<name>A0A344US38_9ACTN</name>
<protein>
    <submittedName>
        <fullName evidence="7">Octaprenyl diphosphate synthase</fullName>
        <ecNumber evidence="7">2.5.1.90</ecNumber>
    </submittedName>
</protein>
<accession>A0A344US38</accession>
<organism evidence="7 8">
    <name type="scientific">Acidipropionibacterium virtanenii</name>
    <dbReference type="NCBI Taxonomy" id="2057246"/>
    <lineage>
        <taxon>Bacteria</taxon>
        <taxon>Bacillati</taxon>
        <taxon>Actinomycetota</taxon>
        <taxon>Actinomycetes</taxon>
        <taxon>Propionibacteriales</taxon>
        <taxon>Propionibacteriaceae</taxon>
        <taxon>Acidipropionibacterium</taxon>
    </lineage>
</organism>
<dbReference type="GO" id="GO:0106350">
    <property type="term" value="F:all-trans-octaprenyl-diphosphate synthase activity"/>
    <property type="evidence" value="ECO:0007669"/>
    <property type="project" value="UniProtKB-EC"/>
</dbReference>
<dbReference type="KEGG" id="acij:JS278_00899"/>
<evidence type="ECO:0000256" key="4">
    <source>
        <dbReference type="ARBA" id="ARBA00022723"/>
    </source>
</evidence>
<gene>
    <name evidence="7" type="primary">ispB</name>
    <name evidence="7" type="ORF">JS278_00899</name>
</gene>
<dbReference type="Pfam" id="PF00348">
    <property type="entry name" value="polyprenyl_synt"/>
    <property type="match status" value="1"/>
</dbReference>
<dbReference type="InterPro" id="IPR033749">
    <property type="entry name" value="Polyprenyl_synt_CS"/>
</dbReference>
<dbReference type="Proteomes" id="UP000251995">
    <property type="component" value="Chromosome"/>
</dbReference>
<evidence type="ECO:0000256" key="5">
    <source>
        <dbReference type="ARBA" id="ARBA00022842"/>
    </source>
</evidence>
<dbReference type="SUPFAM" id="SSF48576">
    <property type="entry name" value="Terpenoid synthases"/>
    <property type="match status" value="1"/>
</dbReference>
<dbReference type="CDD" id="cd00685">
    <property type="entry name" value="Trans_IPPS_HT"/>
    <property type="match status" value="1"/>
</dbReference>
<keyword evidence="3 6" id="KW-0808">Transferase</keyword>
<dbReference type="GO" id="GO:0046872">
    <property type="term" value="F:metal ion binding"/>
    <property type="evidence" value="ECO:0007669"/>
    <property type="project" value="UniProtKB-KW"/>
</dbReference>
<evidence type="ECO:0000313" key="7">
    <source>
        <dbReference type="EMBL" id="AXE38086.1"/>
    </source>
</evidence>
<dbReference type="PANTHER" id="PTHR12001:SF69">
    <property type="entry name" value="ALL TRANS-POLYPRENYL-DIPHOSPHATE SYNTHASE PDSS1"/>
    <property type="match status" value="1"/>
</dbReference>
<keyword evidence="4" id="KW-0479">Metal-binding</keyword>
<keyword evidence="5" id="KW-0460">Magnesium</keyword>
<sequence length="324" mass="34928">MSQPVSSEFTELVSAKLELVEQELSRQAGADTPFIDQAATHIIAAGGKRFRPLLVVLCSRFGGEVRDEDLVRAAVVMELTHVASLYHDDVMDEADLRRGAESANHRYGNSVAIMVGDYLFARASETVAELGTDYVRLQARTFARLVQGQIAETRGPAEGDDPLKHYLSVVADKTGSLIAAAAVFGGMVSGAAPETLEALGRFGEEIGEVFQLSDDLIDITSTRTGKTPGTDLREGVATLPVLLLSRSTDPGDEELKDLLAADLTGDEALERALEGLRNSHVVDEARADIQRRADLAREQLLRLPDSEPRQALSALCDEVVSRSS</sequence>
<evidence type="ECO:0000256" key="1">
    <source>
        <dbReference type="ARBA" id="ARBA00001946"/>
    </source>
</evidence>
<dbReference type="InterPro" id="IPR000092">
    <property type="entry name" value="Polyprenyl_synt"/>
</dbReference>
<dbReference type="Gene3D" id="1.10.600.10">
    <property type="entry name" value="Farnesyl Diphosphate Synthase"/>
    <property type="match status" value="1"/>
</dbReference>